<proteinExistence type="predicted"/>
<comment type="caution">
    <text evidence="6">The sequence shown here is derived from an EMBL/GenBank/DDBJ whole genome shotgun (WGS) entry which is preliminary data.</text>
</comment>
<organism evidence="6 7">
    <name type="scientific">Labedaea rhizosphaerae</name>
    <dbReference type="NCBI Taxonomy" id="598644"/>
    <lineage>
        <taxon>Bacteria</taxon>
        <taxon>Bacillati</taxon>
        <taxon>Actinomycetota</taxon>
        <taxon>Actinomycetes</taxon>
        <taxon>Pseudonocardiales</taxon>
        <taxon>Pseudonocardiaceae</taxon>
        <taxon>Labedaea</taxon>
    </lineage>
</organism>
<name>A0A4R6RVS4_LABRH</name>
<evidence type="ECO:0000313" key="7">
    <source>
        <dbReference type="Proteomes" id="UP000295444"/>
    </source>
</evidence>
<dbReference type="Gene3D" id="1.10.10.60">
    <property type="entry name" value="Homeodomain-like"/>
    <property type="match status" value="1"/>
</dbReference>
<dbReference type="Proteomes" id="UP000295444">
    <property type="component" value="Unassembled WGS sequence"/>
</dbReference>
<feature type="domain" description="HTH tetR-type" evidence="5">
    <location>
        <begin position="15"/>
        <end position="75"/>
    </location>
</feature>
<dbReference type="InterPro" id="IPR009057">
    <property type="entry name" value="Homeodomain-like_sf"/>
</dbReference>
<dbReference type="SUPFAM" id="SSF46689">
    <property type="entry name" value="Homeodomain-like"/>
    <property type="match status" value="1"/>
</dbReference>
<evidence type="ECO:0000256" key="1">
    <source>
        <dbReference type="ARBA" id="ARBA00023015"/>
    </source>
</evidence>
<dbReference type="InterPro" id="IPR001647">
    <property type="entry name" value="HTH_TetR"/>
</dbReference>
<keyword evidence="7" id="KW-1185">Reference proteome</keyword>
<reference evidence="6 7" key="1">
    <citation type="submission" date="2019-03" db="EMBL/GenBank/DDBJ databases">
        <title>Genomic Encyclopedia of Type Strains, Phase IV (KMG-IV): sequencing the most valuable type-strain genomes for metagenomic binning, comparative biology and taxonomic classification.</title>
        <authorList>
            <person name="Goeker M."/>
        </authorList>
    </citation>
    <scope>NUCLEOTIDE SEQUENCE [LARGE SCALE GENOMIC DNA]</scope>
    <source>
        <strain evidence="6 7">DSM 45361</strain>
    </source>
</reference>
<evidence type="ECO:0000313" key="6">
    <source>
        <dbReference type="EMBL" id="TDP91119.1"/>
    </source>
</evidence>
<gene>
    <name evidence="6" type="ORF">EV186_109111</name>
</gene>
<dbReference type="InterPro" id="IPR011075">
    <property type="entry name" value="TetR_C"/>
</dbReference>
<evidence type="ECO:0000259" key="5">
    <source>
        <dbReference type="PROSITE" id="PS50977"/>
    </source>
</evidence>
<evidence type="ECO:0000256" key="3">
    <source>
        <dbReference type="ARBA" id="ARBA00023163"/>
    </source>
</evidence>
<accession>A0A4R6RVS4</accession>
<evidence type="ECO:0000256" key="4">
    <source>
        <dbReference type="PROSITE-ProRule" id="PRU00335"/>
    </source>
</evidence>
<keyword evidence="2 4" id="KW-0238">DNA-binding</keyword>
<dbReference type="PANTHER" id="PTHR47506">
    <property type="entry name" value="TRANSCRIPTIONAL REGULATORY PROTEIN"/>
    <property type="match status" value="1"/>
</dbReference>
<dbReference type="EMBL" id="SNXZ01000009">
    <property type="protein sequence ID" value="TDP91119.1"/>
    <property type="molecule type" value="Genomic_DNA"/>
</dbReference>
<feature type="DNA-binding region" description="H-T-H motif" evidence="4">
    <location>
        <begin position="38"/>
        <end position="57"/>
    </location>
</feature>
<dbReference type="GO" id="GO:0003677">
    <property type="term" value="F:DNA binding"/>
    <property type="evidence" value="ECO:0007669"/>
    <property type="project" value="UniProtKB-UniRule"/>
</dbReference>
<dbReference type="Pfam" id="PF00440">
    <property type="entry name" value="TetR_N"/>
    <property type="match status" value="1"/>
</dbReference>
<keyword evidence="3" id="KW-0804">Transcription</keyword>
<dbReference type="Gene3D" id="1.10.357.10">
    <property type="entry name" value="Tetracycline Repressor, domain 2"/>
    <property type="match status" value="1"/>
</dbReference>
<dbReference type="PROSITE" id="PS50977">
    <property type="entry name" value="HTH_TETR_2"/>
    <property type="match status" value="1"/>
</dbReference>
<sequence length="218" mass="23810">MLARMSPRKSVVETRHTRRRILDHSLRIASVDGLEGLTIGRLANDLGISKAGLLGHFGTKQALQLAVVDAAAELFTQEVPGRVRTVPSGMPWLRAAAEAWVSYLERDVLPGGCFFTAAAAEFDGRGGPVHDAIAGLNALWQRDLRIHLRRAISDGDLPPDTDVDQLIYELVGTMLALNHFMQLHRDRSAPTRARRALHRLLGGTPADLTSPTRYADGP</sequence>
<evidence type="ECO:0000256" key="2">
    <source>
        <dbReference type="ARBA" id="ARBA00023125"/>
    </source>
</evidence>
<dbReference type="InterPro" id="IPR036271">
    <property type="entry name" value="Tet_transcr_reg_TetR-rel_C_sf"/>
</dbReference>
<dbReference type="PANTHER" id="PTHR47506:SF6">
    <property type="entry name" value="HTH-TYPE TRANSCRIPTIONAL REPRESSOR NEMR"/>
    <property type="match status" value="1"/>
</dbReference>
<protein>
    <submittedName>
        <fullName evidence="6">TetR family transcriptional regulator</fullName>
    </submittedName>
</protein>
<keyword evidence="1" id="KW-0805">Transcription regulation</keyword>
<dbReference type="AlphaFoldDB" id="A0A4R6RVS4"/>
<dbReference type="SUPFAM" id="SSF48498">
    <property type="entry name" value="Tetracyclin repressor-like, C-terminal domain"/>
    <property type="match status" value="1"/>
</dbReference>
<dbReference type="Pfam" id="PF16925">
    <property type="entry name" value="TetR_C_13"/>
    <property type="match status" value="1"/>
</dbReference>